<comment type="caution">
    <text evidence="3">The sequence shown here is derived from an EMBL/GenBank/DDBJ whole genome shotgun (WGS) entry which is preliminary data.</text>
</comment>
<protein>
    <recommendedName>
        <fullName evidence="5">NAD(P)-binding protein</fullName>
    </recommendedName>
</protein>
<dbReference type="Proteomes" id="UP001610446">
    <property type="component" value="Unassembled WGS sequence"/>
</dbReference>
<sequence>MSATIVLITGANTGIGFQIVRALSSSPKPYQILVGARSPTKAQEAINAAKEENPSSPSTYTPVVIDIEADDSIRSAFNQVSSAFGKLDVLINNAGAQLEHQYTRGEISERELWNKSWSVNTASTQVVTSTFVPLLLKSTDPRLLFITSGTSTLDGTENQALAVNRHPGAGWPKPGHIGVPAYRSAKTGLNMLMREWHRILKEDGAKVFAISPGFLATGLGGNHELLKSMGAGDPTVAGPFIRSVVEGERDNDIGKVLTKDGIQEW</sequence>
<accession>A0ABR4JR71</accession>
<proteinExistence type="inferred from homology"/>
<name>A0ABR4JR71_9EURO</name>
<evidence type="ECO:0000256" key="2">
    <source>
        <dbReference type="ARBA" id="ARBA00023002"/>
    </source>
</evidence>
<reference evidence="3 4" key="1">
    <citation type="submission" date="2024-07" db="EMBL/GenBank/DDBJ databases">
        <title>Section-level genome sequencing and comparative genomics of Aspergillus sections Usti and Cavernicolus.</title>
        <authorList>
            <consortium name="Lawrence Berkeley National Laboratory"/>
            <person name="Nybo J.L."/>
            <person name="Vesth T.C."/>
            <person name="Theobald S."/>
            <person name="Frisvad J.C."/>
            <person name="Larsen T.O."/>
            <person name="Kjaerboelling I."/>
            <person name="Rothschild-Mancinelli K."/>
            <person name="Lyhne E.K."/>
            <person name="Kogle M.E."/>
            <person name="Barry K."/>
            <person name="Clum A."/>
            <person name="Na H."/>
            <person name="Ledsgaard L."/>
            <person name="Lin J."/>
            <person name="Lipzen A."/>
            <person name="Kuo A."/>
            <person name="Riley R."/>
            <person name="Mondo S."/>
            <person name="Labutti K."/>
            <person name="Haridas S."/>
            <person name="Pangalinan J."/>
            <person name="Salamov A.A."/>
            <person name="Simmons B.A."/>
            <person name="Magnuson J.K."/>
            <person name="Chen J."/>
            <person name="Drula E."/>
            <person name="Henrissat B."/>
            <person name="Wiebenga A."/>
            <person name="Lubbers R.J."/>
            <person name="Gomes A.C."/>
            <person name="Makela M.R."/>
            <person name="Stajich J."/>
            <person name="Grigoriev I.V."/>
            <person name="Mortensen U.H."/>
            <person name="De Vries R.P."/>
            <person name="Baker S.E."/>
            <person name="Andersen M.R."/>
        </authorList>
    </citation>
    <scope>NUCLEOTIDE SEQUENCE [LARGE SCALE GENOMIC DNA]</scope>
    <source>
        <strain evidence="3 4">CBS 123904</strain>
    </source>
</reference>
<dbReference type="InterPro" id="IPR036291">
    <property type="entry name" value="NAD(P)-bd_dom_sf"/>
</dbReference>
<dbReference type="EMBL" id="JBFXLU010000098">
    <property type="protein sequence ID" value="KAL2842543.1"/>
    <property type="molecule type" value="Genomic_DNA"/>
</dbReference>
<keyword evidence="2" id="KW-0560">Oxidoreductase</keyword>
<dbReference type="PANTHER" id="PTHR43008:SF8">
    <property type="entry name" value="BENZIL REDUCTASE ((S)-BENZOIN FORMING) IRC24"/>
    <property type="match status" value="1"/>
</dbReference>
<evidence type="ECO:0000313" key="3">
    <source>
        <dbReference type="EMBL" id="KAL2842543.1"/>
    </source>
</evidence>
<evidence type="ECO:0000313" key="4">
    <source>
        <dbReference type="Proteomes" id="UP001610446"/>
    </source>
</evidence>
<dbReference type="Gene3D" id="3.40.50.720">
    <property type="entry name" value="NAD(P)-binding Rossmann-like Domain"/>
    <property type="match status" value="1"/>
</dbReference>
<comment type="similarity">
    <text evidence="1">Belongs to the short-chain dehydrogenases/reductases (SDR) family.</text>
</comment>
<dbReference type="SUPFAM" id="SSF51735">
    <property type="entry name" value="NAD(P)-binding Rossmann-fold domains"/>
    <property type="match status" value="1"/>
</dbReference>
<dbReference type="PRINTS" id="PR00081">
    <property type="entry name" value="GDHRDH"/>
</dbReference>
<gene>
    <name evidence="3" type="ORF">BJY01DRAFT_249028</name>
</gene>
<keyword evidence="4" id="KW-1185">Reference proteome</keyword>
<evidence type="ECO:0000256" key="1">
    <source>
        <dbReference type="ARBA" id="ARBA00006484"/>
    </source>
</evidence>
<evidence type="ECO:0008006" key="5">
    <source>
        <dbReference type="Google" id="ProtNLM"/>
    </source>
</evidence>
<dbReference type="Pfam" id="PF00106">
    <property type="entry name" value="adh_short"/>
    <property type="match status" value="1"/>
</dbReference>
<dbReference type="InterPro" id="IPR002347">
    <property type="entry name" value="SDR_fam"/>
</dbReference>
<dbReference type="PANTHER" id="PTHR43008">
    <property type="entry name" value="BENZIL REDUCTASE"/>
    <property type="match status" value="1"/>
</dbReference>
<organism evidence="3 4">
    <name type="scientific">Aspergillus pseudoustus</name>
    <dbReference type="NCBI Taxonomy" id="1810923"/>
    <lineage>
        <taxon>Eukaryota</taxon>
        <taxon>Fungi</taxon>
        <taxon>Dikarya</taxon>
        <taxon>Ascomycota</taxon>
        <taxon>Pezizomycotina</taxon>
        <taxon>Eurotiomycetes</taxon>
        <taxon>Eurotiomycetidae</taxon>
        <taxon>Eurotiales</taxon>
        <taxon>Aspergillaceae</taxon>
        <taxon>Aspergillus</taxon>
        <taxon>Aspergillus subgen. Nidulantes</taxon>
    </lineage>
</organism>